<dbReference type="InterPro" id="IPR036291">
    <property type="entry name" value="NAD(P)-bd_dom_sf"/>
</dbReference>
<feature type="region of interest" description="Disordered" evidence="5">
    <location>
        <begin position="782"/>
        <end position="804"/>
    </location>
</feature>
<feature type="region of interest" description="Disordered" evidence="5">
    <location>
        <begin position="930"/>
        <end position="1067"/>
    </location>
</feature>
<keyword evidence="3" id="KW-0560">Oxidoreductase</keyword>
<dbReference type="PANTHER" id="PTHR43026:SF1">
    <property type="entry name" value="2-HYDROXYACID DEHYDROGENASE HOMOLOG 1-RELATED"/>
    <property type="match status" value="1"/>
</dbReference>
<feature type="compositionally biased region" description="Basic and acidic residues" evidence="5">
    <location>
        <begin position="930"/>
        <end position="941"/>
    </location>
</feature>
<dbReference type="InterPro" id="IPR043154">
    <property type="entry name" value="Sec-1-like_dom1"/>
</dbReference>
<dbReference type="InterPro" id="IPR029753">
    <property type="entry name" value="D-isomer_DH_CS"/>
</dbReference>
<feature type="domain" description="D-isomer specific 2-hydroxyacid dehydrogenase catalytic" evidence="6">
    <location>
        <begin position="5"/>
        <end position="329"/>
    </location>
</feature>
<sequence>MKLVVFSTKPYDRRFFEAARETKEYSNIEMVYHEVSLTEDTVPLSQGADGACVFVNDSLSSAVIEKLAGTGVRFILLRCAGFNNVDLDAAEKHGIAVANVPSYSPEAVAEFAVAMIQTLNRNTHRAYNRVREGNFSLDGLLGRTLHGKTVGFVGTGRIGVATARIMRGFGCRILAHDPFPSAAFEEIGEYKSLEELLPLCDIVSLHCPLMDATRHIINDDTLGKMKKGAMLVNTSRGGLVDTKAALRALKSKHLGGLALDVYEGEGSLFYDDHSGDIIHDDVLMRLTTFHNVLVCGHQAFFTEEALEEIAKCTFRNAQELAGGGKCTNMLTKGLVLKQQGTLPWKCLVVDEASRKIIDNVVKDDEILNTNIATIERIEERREPNPDMDAIYLLSAEPHIVDCLLADFERRRYRRGYLVWTSLLEPGLRRKMDEFPGIRQLRASSKTLFVNFYPKESHLITFRDPWSFPILYHPACNNLIPKHMQALAQKIAGVCITLGEYPKVRYYRPDKAFHEASVLCSHLARFVQEELDGYAHWNPDFPPPSNRPQSTLIVTDRSMDLMAPLLHEFTYQAMAHDLLSIKDGDRVTFRTKINAGTAEEQEKDMELSDKDKIWVENRHRHMKDTIDKLMGDFQKFLDQNPHFTNDSRDATSLNAIRDMLAGLPQFQEMKEAYSLHLTMAQECMNIFQRNKLPDLASIEQTMSTGSDEDFRKPKNVLETIVRLLDDGAITPPDRLRLIVMYVLYRGGVIAEDVQKLLIHASLPPQDGEVVANLELLGGKTSHVLKEPRQPPPPLFPRDRDPRSAQATEEYALSRYEPTLKSMLDALTRGALDQAVFPHVKPPMDPNEDLLVAQGGSLRAGRPNWNWAAAGRRPPENRQRIIVFMAGGATYSESRACYEVSRDKGRDVILATSHMLTPQLFVRQVTDLSRDKRQLDIPMERPKPRAPAHLLERPAPPPQPAAAAQPYPPGGDTSDTSLGGRGPRMPPSNAGPGARLPRQGGLAVQPISGPHPVRGPSSAPAAPPSELLSKLHLNPSPASQAASSGGAPSQDGGKAHKDKKRRNFLGMKK</sequence>
<dbReference type="Gene3D" id="3.40.50.720">
    <property type="entry name" value="NAD(P)-binding Rossmann-like Domain"/>
    <property type="match status" value="2"/>
</dbReference>
<protein>
    <recommendedName>
        <fullName evidence="10">Sec1 family superfamily</fullName>
    </recommendedName>
</protein>
<comment type="similarity">
    <text evidence="1">Belongs to the D-isomer specific 2-hydroxyacid dehydrogenase family.</text>
</comment>
<reference evidence="9" key="1">
    <citation type="journal article" date="2016" name="Genome Announc.">
        <title>Genome sequence of Ustilaginoidea virens IPU010, a rice pathogenic fungus causing false smut.</title>
        <authorList>
            <person name="Kumagai T."/>
            <person name="Ishii T."/>
            <person name="Terai G."/>
            <person name="Umemura M."/>
            <person name="Machida M."/>
            <person name="Asai K."/>
        </authorList>
    </citation>
    <scope>NUCLEOTIDE SEQUENCE [LARGE SCALE GENOMIC DNA]</scope>
    <source>
        <strain evidence="9">IPU010</strain>
    </source>
</reference>
<dbReference type="GO" id="GO:0008720">
    <property type="term" value="F:D-lactate dehydrogenase (NAD+) activity"/>
    <property type="evidence" value="ECO:0007669"/>
    <property type="project" value="TreeGrafter"/>
</dbReference>
<evidence type="ECO:0000256" key="3">
    <source>
        <dbReference type="ARBA" id="ARBA00023002"/>
    </source>
</evidence>
<dbReference type="Pfam" id="PF02826">
    <property type="entry name" value="2-Hacid_dh_C"/>
    <property type="match status" value="1"/>
</dbReference>
<accession>A0A1B5KR41</accession>
<dbReference type="PANTHER" id="PTHR43026">
    <property type="entry name" value="2-HYDROXYACID DEHYDROGENASE HOMOLOG 1-RELATED"/>
    <property type="match status" value="1"/>
</dbReference>
<dbReference type="GO" id="GO:0016192">
    <property type="term" value="P:vesicle-mediated transport"/>
    <property type="evidence" value="ECO:0007669"/>
    <property type="project" value="InterPro"/>
</dbReference>
<dbReference type="Gene3D" id="3.90.830.10">
    <property type="entry name" value="Syntaxin Binding Protein 1, Chain A, domain 2"/>
    <property type="match status" value="1"/>
</dbReference>
<comment type="similarity">
    <text evidence="2">Belongs to the STXBP/unc-18/SEC1 family.</text>
</comment>
<feature type="domain" description="D-isomer specific 2-hydroxyacid dehydrogenase NAD-binding" evidence="7">
    <location>
        <begin position="114"/>
        <end position="299"/>
    </location>
</feature>
<dbReference type="Gene3D" id="3.40.50.2060">
    <property type="match status" value="1"/>
</dbReference>
<comment type="caution">
    <text evidence="8">The sequence shown here is derived from an EMBL/GenBank/DDBJ whole genome shotgun (WGS) entry which is preliminary data.</text>
</comment>
<evidence type="ECO:0000313" key="8">
    <source>
        <dbReference type="EMBL" id="GAO13187.1"/>
    </source>
</evidence>
<dbReference type="InterPro" id="IPR001619">
    <property type="entry name" value="Sec1-like"/>
</dbReference>
<dbReference type="Gene3D" id="1.25.40.60">
    <property type="match status" value="1"/>
</dbReference>
<dbReference type="PROSITE" id="PS00670">
    <property type="entry name" value="D_2_HYDROXYACID_DH_2"/>
    <property type="match status" value="1"/>
</dbReference>
<evidence type="ECO:0008006" key="10">
    <source>
        <dbReference type="Google" id="ProtNLM"/>
    </source>
</evidence>
<dbReference type="Proteomes" id="UP000054053">
    <property type="component" value="Unassembled WGS sequence"/>
</dbReference>
<organism evidence="8 9">
    <name type="scientific">Ustilaginoidea virens</name>
    <name type="common">Rice false smut fungus</name>
    <name type="synonym">Villosiclava virens</name>
    <dbReference type="NCBI Taxonomy" id="1159556"/>
    <lineage>
        <taxon>Eukaryota</taxon>
        <taxon>Fungi</taxon>
        <taxon>Dikarya</taxon>
        <taxon>Ascomycota</taxon>
        <taxon>Pezizomycotina</taxon>
        <taxon>Sordariomycetes</taxon>
        <taxon>Hypocreomycetidae</taxon>
        <taxon>Hypocreales</taxon>
        <taxon>Clavicipitaceae</taxon>
        <taxon>Ustilaginoidea</taxon>
    </lineage>
</organism>
<dbReference type="InterPro" id="IPR006139">
    <property type="entry name" value="D-isomer_2_OHA_DH_cat_dom"/>
</dbReference>
<dbReference type="InterPro" id="IPR006140">
    <property type="entry name" value="D-isomer_DH_NAD-bd"/>
</dbReference>
<proteinExistence type="inferred from homology"/>
<dbReference type="EMBL" id="BBTG02000010">
    <property type="protein sequence ID" value="GAO13187.1"/>
    <property type="molecule type" value="Genomic_DNA"/>
</dbReference>
<dbReference type="PROSITE" id="PS00671">
    <property type="entry name" value="D_2_HYDROXYACID_DH_3"/>
    <property type="match status" value="1"/>
</dbReference>
<feature type="compositionally biased region" description="Basic residues" evidence="5">
    <location>
        <begin position="1054"/>
        <end position="1067"/>
    </location>
</feature>
<dbReference type="SUPFAM" id="SSF56815">
    <property type="entry name" value="Sec1/munc18-like (SM) proteins"/>
    <property type="match status" value="1"/>
</dbReference>
<keyword evidence="4" id="KW-0520">NAD</keyword>
<dbReference type="Gene3D" id="3.40.50.1910">
    <property type="match status" value="1"/>
</dbReference>
<gene>
    <name evidence="8" type="ORF">UVI_02025390</name>
</gene>
<dbReference type="InterPro" id="IPR036045">
    <property type="entry name" value="Sec1-like_sf"/>
</dbReference>
<name>A0A1B5KR41_USTVR</name>
<dbReference type="Pfam" id="PF00995">
    <property type="entry name" value="Sec1"/>
    <property type="match status" value="1"/>
</dbReference>
<evidence type="ECO:0000256" key="2">
    <source>
        <dbReference type="ARBA" id="ARBA00009884"/>
    </source>
</evidence>
<evidence type="ECO:0000259" key="6">
    <source>
        <dbReference type="Pfam" id="PF00389"/>
    </source>
</evidence>
<evidence type="ECO:0000259" key="7">
    <source>
        <dbReference type="Pfam" id="PF02826"/>
    </source>
</evidence>
<evidence type="ECO:0000256" key="5">
    <source>
        <dbReference type="SAM" id="MobiDB-lite"/>
    </source>
</evidence>
<dbReference type="Pfam" id="PF00389">
    <property type="entry name" value="2-Hacid_dh"/>
    <property type="match status" value="1"/>
</dbReference>
<dbReference type="InterPro" id="IPR027482">
    <property type="entry name" value="Sec1-like_dom2"/>
</dbReference>
<dbReference type="InterPro" id="IPR058205">
    <property type="entry name" value="D-LDH-like"/>
</dbReference>
<evidence type="ECO:0000313" key="9">
    <source>
        <dbReference type="Proteomes" id="UP000054053"/>
    </source>
</evidence>
<dbReference type="CDD" id="cd12183">
    <property type="entry name" value="LDH_like_2"/>
    <property type="match status" value="1"/>
</dbReference>
<dbReference type="AlphaFoldDB" id="A0A1B5KR41"/>
<dbReference type="SUPFAM" id="SSF51735">
    <property type="entry name" value="NAD(P)-binding Rossmann-fold domains"/>
    <property type="match status" value="1"/>
</dbReference>
<dbReference type="GO" id="GO:0051287">
    <property type="term" value="F:NAD binding"/>
    <property type="evidence" value="ECO:0007669"/>
    <property type="project" value="InterPro"/>
</dbReference>
<dbReference type="SUPFAM" id="SSF52283">
    <property type="entry name" value="Formate/glycerate dehydrogenase catalytic domain-like"/>
    <property type="match status" value="1"/>
</dbReference>
<dbReference type="InterPro" id="IPR043127">
    <property type="entry name" value="Sec-1-like_dom3a"/>
</dbReference>
<evidence type="ECO:0000256" key="1">
    <source>
        <dbReference type="ARBA" id="ARBA00005854"/>
    </source>
</evidence>
<feature type="compositionally biased region" description="Low complexity" evidence="5">
    <location>
        <begin position="1033"/>
        <end position="1050"/>
    </location>
</feature>
<evidence type="ECO:0000256" key="4">
    <source>
        <dbReference type="ARBA" id="ARBA00023027"/>
    </source>
</evidence>